<evidence type="ECO:0000256" key="1">
    <source>
        <dbReference type="ARBA" id="ARBA00004604"/>
    </source>
</evidence>
<proteinExistence type="predicted"/>
<keyword evidence="2 4" id="KW-0694">RNA-binding</keyword>
<dbReference type="SUPFAM" id="SSF54928">
    <property type="entry name" value="RNA-binding domain, RBD"/>
    <property type="match status" value="1"/>
</dbReference>
<evidence type="ECO:0000313" key="8">
    <source>
        <dbReference type="Proteomes" id="UP000188533"/>
    </source>
</evidence>
<organism evidence="7 8">
    <name type="scientific">Lentinula edodes</name>
    <name type="common">Shiitake mushroom</name>
    <name type="synonym">Lentinus edodes</name>
    <dbReference type="NCBI Taxonomy" id="5353"/>
    <lineage>
        <taxon>Eukaryota</taxon>
        <taxon>Fungi</taxon>
        <taxon>Dikarya</taxon>
        <taxon>Basidiomycota</taxon>
        <taxon>Agaricomycotina</taxon>
        <taxon>Agaricomycetes</taxon>
        <taxon>Agaricomycetidae</taxon>
        <taxon>Agaricales</taxon>
        <taxon>Marasmiineae</taxon>
        <taxon>Omphalotaceae</taxon>
        <taxon>Lentinula</taxon>
    </lineage>
</organism>
<name>A0A1Q3ELP4_LENED</name>
<feature type="compositionally biased region" description="Pro residues" evidence="5">
    <location>
        <begin position="275"/>
        <end position="287"/>
    </location>
</feature>
<dbReference type="GO" id="GO:0003723">
    <property type="term" value="F:RNA binding"/>
    <property type="evidence" value="ECO:0007669"/>
    <property type="project" value="UniProtKB-UniRule"/>
</dbReference>
<dbReference type="PANTHER" id="PTHR48029:SF1">
    <property type="entry name" value="NUCLEOLAR PROTEIN 8"/>
    <property type="match status" value="1"/>
</dbReference>
<feature type="compositionally biased region" description="Acidic residues" evidence="5">
    <location>
        <begin position="374"/>
        <end position="406"/>
    </location>
</feature>
<keyword evidence="3" id="KW-0539">Nucleus</keyword>
<dbReference type="Proteomes" id="UP000188533">
    <property type="component" value="Unassembled WGS sequence"/>
</dbReference>
<dbReference type="GO" id="GO:0005730">
    <property type="term" value="C:nucleolus"/>
    <property type="evidence" value="ECO:0007669"/>
    <property type="project" value="UniProtKB-SubCell"/>
</dbReference>
<feature type="domain" description="RRM" evidence="6">
    <location>
        <begin position="7"/>
        <end position="87"/>
    </location>
</feature>
<evidence type="ECO:0000256" key="3">
    <source>
        <dbReference type="ARBA" id="ARBA00023242"/>
    </source>
</evidence>
<feature type="region of interest" description="Disordered" evidence="5">
    <location>
        <begin position="360"/>
        <end position="434"/>
    </location>
</feature>
<dbReference type="InterPro" id="IPR035979">
    <property type="entry name" value="RBD_domain_sf"/>
</dbReference>
<dbReference type="InterPro" id="IPR000504">
    <property type="entry name" value="RRM_dom"/>
</dbReference>
<keyword evidence="8" id="KW-1185">Reference proteome</keyword>
<comment type="subcellular location">
    <subcellularLocation>
        <location evidence="1">Nucleus</location>
        <location evidence="1">Nucleolus</location>
    </subcellularLocation>
</comment>
<reference evidence="7 8" key="2">
    <citation type="submission" date="2017-02" db="EMBL/GenBank/DDBJ databases">
        <title>A genome survey and senescence transcriptome analysis in Lentinula edodes.</title>
        <authorList>
            <person name="Sakamoto Y."/>
            <person name="Nakade K."/>
            <person name="Sato S."/>
            <person name="Yoshida Y."/>
            <person name="Miyazaki K."/>
            <person name="Natsume S."/>
            <person name="Konno N."/>
        </authorList>
    </citation>
    <scope>NUCLEOTIDE SEQUENCE [LARGE SCALE GENOMIC DNA]</scope>
    <source>
        <strain evidence="7 8">NBRC 111202</strain>
    </source>
</reference>
<feature type="region of interest" description="Disordered" evidence="5">
    <location>
        <begin position="324"/>
        <end position="344"/>
    </location>
</feature>
<dbReference type="InterPro" id="IPR012677">
    <property type="entry name" value="Nucleotide-bd_a/b_plait_sf"/>
</dbReference>
<feature type="region of interest" description="Disordered" evidence="5">
    <location>
        <begin position="149"/>
        <end position="185"/>
    </location>
</feature>
<evidence type="ECO:0000256" key="4">
    <source>
        <dbReference type="PROSITE-ProRule" id="PRU00176"/>
    </source>
</evidence>
<comment type="caution">
    <text evidence="7">The sequence shown here is derived from an EMBL/GenBank/DDBJ whole genome shotgun (WGS) entry which is preliminary data.</text>
</comment>
<reference evidence="7 8" key="1">
    <citation type="submission" date="2016-08" db="EMBL/GenBank/DDBJ databases">
        <authorList>
            <consortium name="Lentinula edodes genome sequencing consortium"/>
            <person name="Sakamoto Y."/>
            <person name="Nakade K."/>
            <person name="Sato S."/>
            <person name="Yoshida Y."/>
            <person name="Miyazaki K."/>
            <person name="Natsume S."/>
            <person name="Konno N."/>
        </authorList>
    </citation>
    <scope>NUCLEOTIDE SEQUENCE [LARGE SCALE GENOMIC DNA]</scope>
    <source>
        <strain evidence="7 8">NBRC 111202</strain>
    </source>
</reference>
<feature type="region of interest" description="Disordered" evidence="5">
    <location>
        <begin position="213"/>
        <end position="308"/>
    </location>
</feature>
<evidence type="ECO:0000259" key="6">
    <source>
        <dbReference type="PROSITE" id="PS50102"/>
    </source>
</evidence>
<accession>A0A1Q3ELP4</accession>
<dbReference type="PANTHER" id="PTHR48029">
    <property type="entry name" value="NUCLEOLAR PROTEIN 8"/>
    <property type="match status" value="1"/>
</dbReference>
<protein>
    <submittedName>
        <fullName evidence="7">Ribosome biogenesis protein nop6</fullName>
    </submittedName>
</protein>
<dbReference type="EMBL" id="BDGU01000589">
    <property type="protein sequence ID" value="GAW08137.1"/>
    <property type="molecule type" value="Genomic_DNA"/>
</dbReference>
<dbReference type="SMART" id="SM00360">
    <property type="entry name" value="RRM"/>
    <property type="match status" value="1"/>
</dbReference>
<dbReference type="STRING" id="5353.A0A1Q3ELP4"/>
<dbReference type="PROSITE" id="PS50102">
    <property type="entry name" value="RRM"/>
    <property type="match status" value="1"/>
</dbReference>
<gene>
    <name evidence="7" type="ORF">LENED_010182</name>
</gene>
<evidence type="ECO:0000313" key="7">
    <source>
        <dbReference type="EMBL" id="GAW08137.1"/>
    </source>
</evidence>
<dbReference type="Pfam" id="PF00076">
    <property type="entry name" value="RRM_1"/>
    <property type="match status" value="1"/>
</dbReference>
<dbReference type="InterPro" id="IPR034138">
    <property type="entry name" value="NOP8_RRM"/>
</dbReference>
<evidence type="ECO:0000256" key="2">
    <source>
        <dbReference type="ARBA" id="ARBA00022884"/>
    </source>
</evidence>
<dbReference type="CDD" id="cd12226">
    <property type="entry name" value="RRM_NOL8"/>
    <property type="match status" value="1"/>
</dbReference>
<feature type="compositionally biased region" description="Basic and acidic residues" evidence="5">
    <location>
        <begin position="216"/>
        <end position="264"/>
    </location>
</feature>
<dbReference type="Gene3D" id="3.30.70.330">
    <property type="match status" value="1"/>
</dbReference>
<dbReference type="AlphaFoldDB" id="A0A1Q3ELP4"/>
<evidence type="ECO:0000256" key="5">
    <source>
        <dbReference type="SAM" id="MobiDB-lite"/>
    </source>
</evidence>
<sequence>MSEPVTKRLHISGLTPSLTPADLSARLSHFGTVKSLDGFGLLDGVGQPRKYGYVTMETTSGSLKKCLSTLSGTTYKGAKLRIGEAKPDFAERIIKEKEKESEPPVKKPRLRYSKFSGTQASDMSLVTRENASQRAGWKVMPSGRVVRTMKMRPGKPLPPLPAHMKESKDGKKKKKVKTPDARARSKTIDVTKWDGSYVTGVFLGGDEVLPITQSREGLHGVGEERVQDKEKEERERKQKKKEKQEKKQQDKDREEKKKNVKILDKIVNVQALPDPLVPGPQSKPLPAPTVTTTTTPSHEDPSHSVDLLTEKAQTLSLLNSFLFSSSSSSKSKHDNIPVDWDSDVDLDEANVLEVRHPAKDVDEGYEIVPRADENEMDVDVDQGPDNDQREDEEESDDSDSSDDPQEETPVQVEEKTQPPRPKINPLKDLFAPREDEGGFSLLNHLDLELDDNLDLDMVPFPTSVPAASNAQPLQPPASATISISRSVHQYHPTQPAQPITLDPSKPLFFPRSIALSASNASSSPFYHHQTPEEIQKRWEENKVELTRGWKKRYREAGKVRRRRGGGVED</sequence>